<keyword evidence="2" id="KW-1133">Transmembrane helix</keyword>
<evidence type="ECO:0000313" key="3">
    <source>
        <dbReference type="EMBL" id="KAF7350308.1"/>
    </source>
</evidence>
<keyword evidence="2" id="KW-0472">Membrane</keyword>
<feature type="transmembrane region" description="Helical" evidence="2">
    <location>
        <begin position="189"/>
        <end position="209"/>
    </location>
</feature>
<keyword evidence="2" id="KW-0812">Transmembrane</keyword>
<comment type="caution">
    <text evidence="3">The sequence shown here is derived from an EMBL/GenBank/DDBJ whole genome shotgun (WGS) entry which is preliminary data.</text>
</comment>
<name>A0A8H7CWW0_9AGAR</name>
<feature type="transmembrane region" description="Helical" evidence="2">
    <location>
        <begin position="96"/>
        <end position="114"/>
    </location>
</feature>
<feature type="compositionally biased region" description="Basic and acidic residues" evidence="1">
    <location>
        <begin position="276"/>
        <end position="285"/>
    </location>
</feature>
<feature type="transmembrane region" description="Helical" evidence="2">
    <location>
        <begin position="27"/>
        <end position="52"/>
    </location>
</feature>
<evidence type="ECO:0000256" key="1">
    <source>
        <dbReference type="SAM" id="MobiDB-lite"/>
    </source>
</evidence>
<evidence type="ECO:0000256" key="2">
    <source>
        <dbReference type="SAM" id="Phobius"/>
    </source>
</evidence>
<accession>A0A8H7CWW0</accession>
<dbReference type="AlphaFoldDB" id="A0A8H7CWW0"/>
<dbReference type="Proteomes" id="UP000620124">
    <property type="component" value="Unassembled WGS sequence"/>
</dbReference>
<sequence>MSHSDSNGRGTDDEINFMWKRARSASAFWFFAVRYAGLVGNIPATVFTFYAIPIQWFDRPRCVLRYVAEDDVSQLIVSIVMLVRIHALYGRNLRLLLILLAISLPPVGVIFWSVQAQGQDGDLVLGFPGCHTSVSQSGNYHLAATWEILFLFDSMIFGLTVFKTYSTWRRTGSEASHLPIHTLVLRDGALYFAIIALVNLCNIVSFYLAGPILSGTLSTFASCMSVTLMARLMLNLHRTADATGDGAGRSLSHIEWEDCNSAVVFRTDGAGYAVPRESDIEDGRHEHRFRTPPRESVEVEGEAETQSLRGRPGPGAW</sequence>
<evidence type="ECO:0000313" key="4">
    <source>
        <dbReference type="Proteomes" id="UP000620124"/>
    </source>
</evidence>
<proteinExistence type="predicted"/>
<feature type="transmembrane region" description="Helical" evidence="2">
    <location>
        <begin position="72"/>
        <end position="89"/>
    </location>
</feature>
<feature type="transmembrane region" description="Helical" evidence="2">
    <location>
        <begin position="148"/>
        <end position="168"/>
    </location>
</feature>
<dbReference type="EMBL" id="JACAZI010000010">
    <property type="protein sequence ID" value="KAF7350308.1"/>
    <property type="molecule type" value="Genomic_DNA"/>
</dbReference>
<dbReference type="OrthoDB" id="2686513at2759"/>
<protein>
    <submittedName>
        <fullName evidence="3">Uncharacterized protein</fullName>
    </submittedName>
</protein>
<organism evidence="3 4">
    <name type="scientific">Mycena venus</name>
    <dbReference type="NCBI Taxonomy" id="2733690"/>
    <lineage>
        <taxon>Eukaryota</taxon>
        <taxon>Fungi</taxon>
        <taxon>Dikarya</taxon>
        <taxon>Basidiomycota</taxon>
        <taxon>Agaricomycotina</taxon>
        <taxon>Agaricomycetes</taxon>
        <taxon>Agaricomycetidae</taxon>
        <taxon>Agaricales</taxon>
        <taxon>Marasmiineae</taxon>
        <taxon>Mycenaceae</taxon>
        <taxon>Mycena</taxon>
    </lineage>
</organism>
<feature type="region of interest" description="Disordered" evidence="1">
    <location>
        <begin position="275"/>
        <end position="317"/>
    </location>
</feature>
<gene>
    <name evidence="3" type="ORF">MVEN_01335100</name>
</gene>
<reference evidence="3" key="1">
    <citation type="submission" date="2020-05" db="EMBL/GenBank/DDBJ databases">
        <title>Mycena genomes resolve the evolution of fungal bioluminescence.</title>
        <authorList>
            <person name="Tsai I.J."/>
        </authorList>
    </citation>
    <scope>NUCLEOTIDE SEQUENCE</scope>
    <source>
        <strain evidence="3">CCC161011</strain>
    </source>
</reference>
<keyword evidence="4" id="KW-1185">Reference proteome</keyword>